<feature type="domain" description="PPPDE" evidence="5">
    <location>
        <begin position="21"/>
        <end position="155"/>
    </location>
</feature>
<evidence type="ECO:0000256" key="4">
    <source>
        <dbReference type="SAM" id="MobiDB-lite"/>
    </source>
</evidence>
<evidence type="ECO:0000259" key="5">
    <source>
        <dbReference type="PROSITE" id="PS51858"/>
    </source>
</evidence>
<dbReference type="AlphaFoldDB" id="A0A7S4UVY4"/>
<accession>A0A7S4UVY4</accession>
<organism evidence="6">
    <name type="scientific">Alexandrium monilatum</name>
    <dbReference type="NCBI Taxonomy" id="311494"/>
    <lineage>
        <taxon>Eukaryota</taxon>
        <taxon>Sar</taxon>
        <taxon>Alveolata</taxon>
        <taxon>Dinophyceae</taxon>
        <taxon>Gonyaulacales</taxon>
        <taxon>Pyrocystaceae</taxon>
        <taxon>Alexandrium</taxon>
    </lineage>
</organism>
<comment type="similarity">
    <text evidence="1">Belongs to the DeSI family.</text>
</comment>
<proteinExistence type="inferred from homology"/>
<sequence>MGGVHASPGEYQEPCLPEGVLEVRLSVYKLGFTGFGYLDSLGASIAGAYHSGVVVGGEEWSYGGHDEEHQTGVYRGRPEVNPEYMFYQRIIIAQVNLARHETTKLVRKLAAEPEWSGARYDLIEHNCNHFASDLCWLLAKKRPPEWVNETAELLAKRRRRKRAESSALAEALSEYRTEHAPAEAPPRRSAPQGGAADEEPGAEPEADPCRGRDAPGAVAFQDTFITTFELVWSERRQRRRALLAACPQGQDPRALRLQMEKESSDAAAAAATNAAWVVAGAARAAALARAEQPAAGLRQWDAAWAQQSGPLLRRWREAAVQGRLAPSGAAEREAELGTALAAAAAAAAAAAEAARFATELPAAEDLPEMPAAPERPPLAPEAPPTADQGVRAQNASASAEVVSRV</sequence>
<dbReference type="SMART" id="SM01179">
    <property type="entry name" value="DUF862"/>
    <property type="match status" value="1"/>
</dbReference>
<feature type="compositionally biased region" description="Acidic residues" evidence="4">
    <location>
        <begin position="196"/>
        <end position="206"/>
    </location>
</feature>
<feature type="region of interest" description="Disordered" evidence="4">
    <location>
        <begin position="169"/>
        <end position="214"/>
    </location>
</feature>
<keyword evidence="2" id="KW-0645">Protease</keyword>
<dbReference type="InterPro" id="IPR008580">
    <property type="entry name" value="PPPDE_dom"/>
</dbReference>
<dbReference type="GO" id="GO:0101005">
    <property type="term" value="F:deubiquitinase activity"/>
    <property type="evidence" value="ECO:0007669"/>
    <property type="project" value="TreeGrafter"/>
</dbReference>
<dbReference type="EMBL" id="HBNR01001762">
    <property type="protein sequence ID" value="CAE4561620.1"/>
    <property type="molecule type" value="Transcribed_RNA"/>
</dbReference>
<dbReference type="InterPro" id="IPR042266">
    <property type="entry name" value="PPPDE_sf"/>
</dbReference>
<protein>
    <recommendedName>
        <fullName evidence="5">PPPDE domain-containing protein</fullName>
    </recommendedName>
</protein>
<evidence type="ECO:0000256" key="1">
    <source>
        <dbReference type="ARBA" id="ARBA00008140"/>
    </source>
</evidence>
<keyword evidence="3" id="KW-0378">Hydrolase</keyword>
<dbReference type="GO" id="GO:0006508">
    <property type="term" value="P:proteolysis"/>
    <property type="evidence" value="ECO:0007669"/>
    <property type="project" value="UniProtKB-KW"/>
</dbReference>
<evidence type="ECO:0000313" key="6">
    <source>
        <dbReference type="EMBL" id="CAE4561620.1"/>
    </source>
</evidence>
<gene>
    <name evidence="6" type="ORF">AMON00008_LOCUS1239</name>
</gene>
<evidence type="ECO:0000256" key="3">
    <source>
        <dbReference type="ARBA" id="ARBA00022801"/>
    </source>
</evidence>
<dbReference type="Pfam" id="PF05903">
    <property type="entry name" value="Peptidase_C97"/>
    <property type="match status" value="1"/>
</dbReference>
<feature type="compositionally biased region" description="Pro residues" evidence="4">
    <location>
        <begin position="373"/>
        <end position="383"/>
    </location>
</feature>
<dbReference type="Gene3D" id="3.90.1720.30">
    <property type="entry name" value="PPPDE domains"/>
    <property type="match status" value="1"/>
</dbReference>
<dbReference type="PANTHER" id="PTHR12378">
    <property type="entry name" value="DESUMOYLATING ISOPEPTIDASE"/>
    <property type="match status" value="1"/>
</dbReference>
<reference evidence="6" key="1">
    <citation type="submission" date="2021-01" db="EMBL/GenBank/DDBJ databases">
        <authorList>
            <person name="Corre E."/>
            <person name="Pelletier E."/>
            <person name="Niang G."/>
            <person name="Scheremetjew M."/>
            <person name="Finn R."/>
            <person name="Kale V."/>
            <person name="Holt S."/>
            <person name="Cochrane G."/>
            <person name="Meng A."/>
            <person name="Brown T."/>
            <person name="Cohen L."/>
        </authorList>
    </citation>
    <scope>NUCLEOTIDE SEQUENCE</scope>
    <source>
        <strain evidence="6">CCMP3105</strain>
    </source>
</reference>
<feature type="region of interest" description="Disordered" evidence="4">
    <location>
        <begin position="359"/>
        <end position="405"/>
    </location>
</feature>
<evidence type="ECO:0000256" key="2">
    <source>
        <dbReference type="ARBA" id="ARBA00022670"/>
    </source>
</evidence>
<dbReference type="PROSITE" id="PS51858">
    <property type="entry name" value="PPPDE"/>
    <property type="match status" value="1"/>
</dbReference>
<dbReference type="GO" id="GO:0016579">
    <property type="term" value="P:protein deubiquitination"/>
    <property type="evidence" value="ECO:0007669"/>
    <property type="project" value="TreeGrafter"/>
</dbReference>
<feature type="compositionally biased region" description="Low complexity" evidence="4">
    <location>
        <begin position="359"/>
        <end position="372"/>
    </location>
</feature>
<name>A0A7S4UVY4_9DINO</name>
<dbReference type="PANTHER" id="PTHR12378:SF80">
    <property type="entry name" value="IP06716P-RELATED"/>
    <property type="match status" value="1"/>
</dbReference>